<name>A0A850HL04_9FIRM</name>
<dbReference type="EMBL" id="JAAITX010000004">
    <property type="protein sequence ID" value="NVH58449.1"/>
    <property type="molecule type" value="Genomic_DNA"/>
</dbReference>
<evidence type="ECO:0000313" key="4">
    <source>
        <dbReference type="Proteomes" id="UP000701680"/>
    </source>
</evidence>
<evidence type="ECO:0000313" key="1">
    <source>
        <dbReference type="EMBL" id="NSK14675.1"/>
    </source>
</evidence>
<dbReference type="AlphaFoldDB" id="A0A850HL04"/>
<keyword evidence="3" id="KW-1185">Reference proteome</keyword>
<dbReference type="EMBL" id="JAAIUO010000004">
    <property type="protein sequence ID" value="NSK14675.1"/>
    <property type="molecule type" value="Genomic_DNA"/>
</dbReference>
<protein>
    <submittedName>
        <fullName evidence="2">Tetratricopeptide repeat protein</fullName>
    </submittedName>
</protein>
<dbReference type="InterPro" id="IPR019734">
    <property type="entry name" value="TPR_rpt"/>
</dbReference>
<dbReference type="Gene3D" id="1.25.40.10">
    <property type="entry name" value="Tetratricopeptide repeat domain"/>
    <property type="match status" value="2"/>
</dbReference>
<dbReference type="SUPFAM" id="SSF48452">
    <property type="entry name" value="TPR-like"/>
    <property type="match status" value="1"/>
</dbReference>
<accession>A0A850HL04</accession>
<dbReference type="InterPro" id="IPR011990">
    <property type="entry name" value="TPR-like_helical_dom_sf"/>
</dbReference>
<proteinExistence type="predicted"/>
<evidence type="ECO:0000313" key="3">
    <source>
        <dbReference type="Proteomes" id="UP000528555"/>
    </source>
</evidence>
<dbReference type="PROSITE" id="PS51257">
    <property type="entry name" value="PROKAR_LIPOPROTEIN"/>
    <property type="match status" value="1"/>
</dbReference>
<comment type="caution">
    <text evidence="2">The sequence shown here is derived from an EMBL/GenBank/DDBJ whole genome shotgun (WGS) entry which is preliminary data.</text>
</comment>
<dbReference type="Proteomes" id="UP000528555">
    <property type="component" value="Unassembled WGS sequence"/>
</dbReference>
<organism evidence="2 3">
    <name type="scientific">Dorea phocaeensis</name>
    <dbReference type="NCBI Taxonomy" id="2040291"/>
    <lineage>
        <taxon>Bacteria</taxon>
        <taxon>Bacillati</taxon>
        <taxon>Bacillota</taxon>
        <taxon>Clostridia</taxon>
        <taxon>Lachnospirales</taxon>
        <taxon>Lachnospiraceae</taxon>
        <taxon>Dorea</taxon>
    </lineage>
</organism>
<evidence type="ECO:0000313" key="2">
    <source>
        <dbReference type="EMBL" id="NVH58449.1"/>
    </source>
</evidence>
<gene>
    <name evidence="2" type="ORF">G5A66_07270</name>
    <name evidence="1" type="ORF">G5A75_07290</name>
</gene>
<dbReference type="Pfam" id="PF13424">
    <property type="entry name" value="TPR_12"/>
    <property type="match status" value="1"/>
</dbReference>
<reference evidence="3 4" key="1">
    <citation type="journal article" date="2020" name="Cell Host Microbe">
        <title>Functional and Genomic Variation between Human-Derived Isolates of Lachnospiraceae Reveals Inter- and Intra-Species Diversity.</title>
        <authorList>
            <person name="Sorbara M.T."/>
            <person name="Littmann E.R."/>
            <person name="Fontana E."/>
            <person name="Moody T.U."/>
            <person name="Kohout C.E."/>
            <person name="Gjonbalaj M."/>
            <person name="Eaton V."/>
            <person name="Seok R."/>
            <person name="Leiner I.M."/>
            <person name="Pamer E.G."/>
        </authorList>
    </citation>
    <scope>NUCLEOTIDE SEQUENCE [LARGE SCALE GENOMIC DNA]</scope>
    <source>
        <strain evidence="2 3">MSK.17.11</strain>
        <strain evidence="1 4">MSK.17.38</strain>
    </source>
</reference>
<dbReference type="SMART" id="SM00028">
    <property type="entry name" value="TPR"/>
    <property type="match status" value="2"/>
</dbReference>
<dbReference type="Proteomes" id="UP000701680">
    <property type="component" value="Unassembled WGS sequence"/>
</dbReference>
<reference evidence="2" key="2">
    <citation type="submission" date="2020-02" db="EMBL/GenBank/DDBJ databases">
        <authorList>
            <person name="Littmann E."/>
            <person name="Sorbara M."/>
        </authorList>
    </citation>
    <scope>NUCLEOTIDE SEQUENCE</scope>
    <source>
        <strain evidence="2">MSK.17.11</strain>
        <strain evidence="1">MSK.17.38</strain>
    </source>
</reference>
<sequence length="171" mass="19050">MGKMLLAASLAVLITGCGKNASEDGVKLLEEGKYKEAVKEFEQAVEDDVNVGDAYRGIGIAKWEQEDYEGACEAFKNALENGAKKTGTLYNFIGTCELRLGNPESALNYYNLGLASEDISKELKREMEYNEIVAYEAMEDWESAKVKLEAYTEAYPDDEKAAKELEFLNTR</sequence>